<dbReference type="GeneID" id="98049926"/>
<evidence type="ECO:0000313" key="2">
    <source>
        <dbReference type="EMBL" id="PKB29252.1"/>
    </source>
</evidence>
<accession>A0A852W1F3</accession>
<sequence>MFETTTEITDLQRLLDASVSGAGDHLRSIVTPGERTLTAEQLVRVATGICTLALATTTRRGEPRVSGVDGHFLHGAWVVGTDPGAVKARHLADRPAVSAAHLRGDDLGIFTHGTAHPLNPAGAPAHPLWPATLDHLQRCYGPEGFVWDEVVFYRIEPTWMVAYSPDPAGLAGSAASTAPPA</sequence>
<dbReference type="InterPro" id="IPR012349">
    <property type="entry name" value="Split_barrel_FMN-bd"/>
</dbReference>
<name>A0A852W1F3_PSEA5</name>
<dbReference type="Proteomes" id="UP000232453">
    <property type="component" value="Unassembled WGS sequence"/>
</dbReference>
<evidence type="ECO:0000313" key="1">
    <source>
        <dbReference type="EMBL" id="NYF99795.1"/>
    </source>
</evidence>
<accession>A0AA44UL04</accession>
<evidence type="ECO:0000313" key="4">
    <source>
        <dbReference type="Proteomes" id="UP000549695"/>
    </source>
</evidence>
<dbReference type="Gene3D" id="2.30.110.10">
    <property type="entry name" value="Electron Transport, Fmn-binding Protein, Chain A"/>
    <property type="match status" value="1"/>
</dbReference>
<proteinExistence type="predicted"/>
<reference evidence="1 4" key="1">
    <citation type="submission" date="2020-07" db="EMBL/GenBank/DDBJ databases">
        <title>Sequencing the genomes of 1000 actinobacteria strains.</title>
        <authorList>
            <person name="Klenk H.-P."/>
        </authorList>
    </citation>
    <scope>NUCLEOTIDE SEQUENCE [LARGE SCALE GENOMIC DNA]</scope>
    <source>
        <strain evidence="2 3">DSM 44104</strain>
        <strain evidence="1 4">DSM 44749</strain>
    </source>
</reference>
<dbReference type="EMBL" id="PHUJ01000003">
    <property type="protein sequence ID" value="PKB29252.1"/>
    <property type="molecule type" value="Genomic_DNA"/>
</dbReference>
<organism evidence="1 4">
    <name type="scientific">Pseudonocardia alni</name>
    <name type="common">Amycolata alni</name>
    <dbReference type="NCBI Taxonomy" id="33907"/>
    <lineage>
        <taxon>Bacteria</taxon>
        <taxon>Bacillati</taxon>
        <taxon>Actinomycetota</taxon>
        <taxon>Actinomycetes</taxon>
        <taxon>Pseudonocardiales</taxon>
        <taxon>Pseudonocardiaceae</taxon>
        <taxon>Pseudonocardia</taxon>
    </lineage>
</organism>
<comment type="caution">
    <text evidence="1">The sequence shown here is derived from an EMBL/GenBank/DDBJ whole genome shotgun (WGS) entry which is preliminary data.</text>
</comment>
<evidence type="ECO:0008006" key="5">
    <source>
        <dbReference type="Google" id="ProtNLM"/>
    </source>
</evidence>
<gene>
    <name evidence="2" type="ORF">ATL51_0881</name>
    <name evidence="1" type="ORF">HDA37_000081</name>
</gene>
<protein>
    <recommendedName>
        <fullName evidence="5">Pyridoxamine 5'-phosphate oxidase</fullName>
    </recommendedName>
</protein>
<keyword evidence="4" id="KW-1185">Reference proteome</keyword>
<dbReference type="Proteomes" id="UP000549695">
    <property type="component" value="Unassembled WGS sequence"/>
</dbReference>
<dbReference type="SUPFAM" id="SSF50475">
    <property type="entry name" value="FMN-binding split barrel"/>
    <property type="match status" value="1"/>
</dbReference>
<evidence type="ECO:0000313" key="3">
    <source>
        <dbReference type="Proteomes" id="UP000232453"/>
    </source>
</evidence>
<dbReference type="AlphaFoldDB" id="A0A852W1F3"/>
<dbReference type="EMBL" id="JACCCZ010000001">
    <property type="protein sequence ID" value="NYF99795.1"/>
    <property type="molecule type" value="Genomic_DNA"/>
</dbReference>
<dbReference type="RefSeq" id="WP_073574838.1">
    <property type="nucleotide sequence ID" value="NZ_BAAAJZ010000011.1"/>
</dbReference>